<evidence type="ECO:0000313" key="7">
    <source>
        <dbReference type="Proteomes" id="UP001107558"/>
    </source>
</evidence>
<feature type="compositionally biased region" description="Basic and acidic residues" evidence="4">
    <location>
        <begin position="539"/>
        <end position="553"/>
    </location>
</feature>
<comment type="caution">
    <text evidence="6">The sequence shown here is derived from an EMBL/GenBank/DDBJ whole genome shotgun (WGS) entry which is preliminary data.</text>
</comment>
<accession>A0A9J6CCL8</accession>
<dbReference type="InterPro" id="IPR035979">
    <property type="entry name" value="RBD_domain_sf"/>
</dbReference>
<protein>
    <recommendedName>
        <fullName evidence="5">RRM domain-containing protein</fullName>
    </recommendedName>
</protein>
<keyword evidence="7" id="KW-1185">Reference proteome</keyword>
<dbReference type="GO" id="GO:0005634">
    <property type="term" value="C:nucleus"/>
    <property type="evidence" value="ECO:0007669"/>
    <property type="project" value="UniProtKB-ARBA"/>
</dbReference>
<proteinExistence type="predicted"/>
<dbReference type="AlphaFoldDB" id="A0A9J6CCL8"/>
<dbReference type="Proteomes" id="UP001107558">
    <property type="component" value="Chromosome 1"/>
</dbReference>
<feature type="region of interest" description="Disordered" evidence="4">
    <location>
        <begin position="1"/>
        <end position="81"/>
    </location>
</feature>
<dbReference type="Gene3D" id="3.30.70.330">
    <property type="match status" value="2"/>
</dbReference>
<keyword evidence="2 3" id="KW-0694">RNA-binding</keyword>
<dbReference type="InterPro" id="IPR012677">
    <property type="entry name" value="Nucleotide-bd_a/b_plait_sf"/>
</dbReference>
<evidence type="ECO:0000256" key="4">
    <source>
        <dbReference type="SAM" id="MobiDB-lite"/>
    </source>
</evidence>
<dbReference type="PANTHER" id="PTHR23189">
    <property type="entry name" value="RNA RECOGNITION MOTIF-CONTAINING"/>
    <property type="match status" value="1"/>
</dbReference>
<dbReference type="CDD" id="cd12333">
    <property type="entry name" value="RRM2_p54nrb_like"/>
    <property type="match status" value="1"/>
</dbReference>
<feature type="domain" description="RRM" evidence="5">
    <location>
        <begin position="132"/>
        <end position="204"/>
    </location>
</feature>
<feature type="region of interest" description="Disordered" evidence="4">
    <location>
        <begin position="375"/>
        <end position="430"/>
    </location>
</feature>
<organism evidence="6 7">
    <name type="scientific">Polypedilum vanderplanki</name>
    <name type="common">Sleeping chironomid midge</name>
    <dbReference type="NCBI Taxonomy" id="319348"/>
    <lineage>
        <taxon>Eukaryota</taxon>
        <taxon>Metazoa</taxon>
        <taxon>Ecdysozoa</taxon>
        <taxon>Arthropoda</taxon>
        <taxon>Hexapoda</taxon>
        <taxon>Insecta</taxon>
        <taxon>Pterygota</taxon>
        <taxon>Neoptera</taxon>
        <taxon>Endopterygota</taxon>
        <taxon>Diptera</taxon>
        <taxon>Nematocera</taxon>
        <taxon>Chironomoidea</taxon>
        <taxon>Chironomidae</taxon>
        <taxon>Chironominae</taxon>
        <taxon>Polypedilum</taxon>
        <taxon>Polypedilum</taxon>
    </lineage>
</organism>
<evidence type="ECO:0000256" key="1">
    <source>
        <dbReference type="ARBA" id="ARBA00022737"/>
    </source>
</evidence>
<feature type="compositionally biased region" description="Low complexity" evidence="4">
    <location>
        <begin position="498"/>
        <end position="517"/>
    </location>
</feature>
<dbReference type="FunFam" id="3.30.70.330:FF:000513">
    <property type="entry name" value="Splicing factor, proline-and glutamine-rich"/>
    <property type="match status" value="1"/>
</dbReference>
<dbReference type="PROSITE" id="PS50102">
    <property type="entry name" value="RRM"/>
    <property type="match status" value="2"/>
</dbReference>
<dbReference type="Pfam" id="PF00076">
    <property type="entry name" value="RRM_1"/>
    <property type="match status" value="2"/>
</dbReference>
<evidence type="ECO:0000256" key="2">
    <source>
        <dbReference type="ARBA" id="ARBA00022884"/>
    </source>
</evidence>
<name>A0A9J6CCL8_POLVA</name>
<feature type="compositionally biased region" description="Gly residues" evidence="4">
    <location>
        <begin position="453"/>
        <end position="475"/>
    </location>
</feature>
<dbReference type="CDD" id="cd12945">
    <property type="entry name" value="NOPS_NONA_like"/>
    <property type="match status" value="1"/>
</dbReference>
<feature type="region of interest" description="Disordered" evidence="4">
    <location>
        <begin position="448"/>
        <end position="553"/>
    </location>
</feature>
<gene>
    <name evidence="6" type="ORF">PVAND_009224</name>
</gene>
<dbReference type="SUPFAM" id="SSF54928">
    <property type="entry name" value="RNA-binding domain, RBD"/>
    <property type="match status" value="1"/>
</dbReference>
<evidence type="ECO:0000259" key="5">
    <source>
        <dbReference type="PROSITE" id="PS50102"/>
    </source>
</evidence>
<dbReference type="CDD" id="cd12332">
    <property type="entry name" value="RRM1_p54nrb_like"/>
    <property type="match status" value="1"/>
</dbReference>
<evidence type="ECO:0000256" key="3">
    <source>
        <dbReference type="PROSITE-ProRule" id="PRU00176"/>
    </source>
</evidence>
<dbReference type="SMART" id="SM00360">
    <property type="entry name" value="RRM"/>
    <property type="match status" value="2"/>
</dbReference>
<dbReference type="GO" id="GO:0003723">
    <property type="term" value="F:RNA binding"/>
    <property type="evidence" value="ECO:0007669"/>
    <property type="project" value="UniProtKB-UniRule"/>
</dbReference>
<sequence>MEVKAEPPNTPGPAKQENSTPQQQPKEQRQGKFQNNQNQNANTPGGPNRGNNGGNFMQRKGKNFPMKGKNNVQGGMGNRGPMKNEMNDFRSGGGLNAKKSEDFINSKLKNLSGPTHDLPELQCDEVIFSGRNRLYVGNLTSDVTDEELKELFSPYGEISETFINSEKNFAFLKVDYRANAEHAKKELDGKMRKNKPIRIRFAPNATIVRVKNLTSFVSNELLFKAFEVFGQVERAVIIVDDRGKSTGEGIVEFARKSGAVAALKYCNEKCFFLTSSLRPCVVEPFEHIDEIDGYPERSLMKKNNEYFKARQNGPRFAEIGTFEHEFGTKWKQMYDLYKQKHEALKREMQIEEEKLEAQMEYARFEHETETLREQLRKREQDRDRQRKEWEDKERQAEEMRMRDEQQMRRQEDDMQMRMQRQDDEMRRRQQENSLFMQAQQLSNMLDQQEMNNQGGGNNMGGGNSGHQGGNQGGGRRNFNNDNDNRRNYDMNQGGGGNHNQYNNNQQHHNYQGNQDQGNRFDGGPQRGNMNMRNNNPWNDRGHRDDFPNKRRRY</sequence>
<dbReference type="InterPro" id="IPR000504">
    <property type="entry name" value="RRM_dom"/>
</dbReference>
<dbReference type="OrthoDB" id="10067824at2759"/>
<evidence type="ECO:0000313" key="6">
    <source>
        <dbReference type="EMBL" id="KAG5679669.1"/>
    </source>
</evidence>
<feature type="domain" description="RRM" evidence="5">
    <location>
        <begin position="206"/>
        <end position="287"/>
    </location>
</feature>
<dbReference type="InterPro" id="IPR012975">
    <property type="entry name" value="NOPS"/>
</dbReference>
<feature type="compositionally biased region" description="Low complexity" evidence="4">
    <location>
        <begin position="526"/>
        <end position="538"/>
    </location>
</feature>
<dbReference type="Pfam" id="PF08075">
    <property type="entry name" value="NOPS"/>
    <property type="match status" value="1"/>
</dbReference>
<dbReference type="Gene3D" id="6.10.250.1170">
    <property type="match status" value="1"/>
</dbReference>
<dbReference type="FunFam" id="3.30.70.330:FF:000043">
    <property type="entry name" value="paraspeckle component 1 isoform X1"/>
    <property type="match status" value="1"/>
</dbReference>
<feature type="compositionally biased region" description="Polar residues" evidence="4">
    <location>
        <begin position="16"/>
        <end position="41"/>
    </location>
</feature>
<keyword evidence="1" id="KW-0677">Repeat</keyword>
<reference evidence="6" key="1">
    <citation type="submission" date="2021-03" db="EMBL/GenBank/DDBJ databases">
        <title>Chromosome level genome of the anhydrobiotic midge Polypedilum vanderplanki.</title>
        <authorList>
            <person name="Yoshida Y."/>
            <person name="Kikawada T."/>
            <person name="Gusev O."/>
        </authorList>
    </citation>
    <scope>NUCLEOTIDE SEQUENCE</scope>
    <source>
        <strain evidence="6">NIAS01</strain>
        <tissue evidence="6">Whole body or cell culture</tissue>
    </source>
</reference>
<dbReference type="EMBL" id="JADBJN010000001">
    <property type="protein sequence ID" value="KAG5679669.1"/>
    <property type="molecule type" value="Genomic_DNA"/>
</dbReference>